<dbReference type="Pfam" id="PF05212">
    <property type="entry name" value="DUF707"/>
    <property type="match status" value="1"/>
</dbReference>
<protein>
    <recommendedName>
        <fullName evidence="4">Lysine ketoglutarate reductase trans-splicing related 1</fullName>
    </recommendedName>
</protein>
<dbReference type="PANTHER" id="PTHR31210">
    <property type="entry name" value="OS06G0731900 PROTEIN"/>
    <property type="match status" value="1"/>
</dbReference>
<proteinExistence type="predicted"/>
<evidence type="ECO:0000256" key="1">
    <source>
        <dbReference type="SAM" id="SignalP"/>
    </source>
</evidence>
<feature type="chain" id="PRO_5004549725" description="Lysine ketoglutarate reductase trans-splicing related 1" evidence="1">
    <location>
        <begin position="18"/>
        <end position="321"/>
    </location>
</feature>
<dbReference type="EMBL" id="AUSU01002579">
    <property type="protein sequence ID" value="EPS68506.1"/>
    <property type="molecule type" value="Genomic_DNA"/>
</dbReference>
<evidence type="ECO:0008006" key="4">
    <source>
        <dbReference type="Google" id="ProtNLM"/>
    </source>
</evidence>
<evidence type="ECO:0000313" key="2">
    <source>
        <dbReference type="EMBL" id="EPS68506.1"/>
    </source>
</evidence>
<feature type="signal peptide" evidence="1">
    <location>
        <begin position="1"/>
        <end position="17"/>
    </location>
</feature>
<reference evidence="2 3" key="1">
    <citation type="journal article" date="2013" name="BMC Genomics">
        <title>The miniature genome of a carnivorous plant Genlisea aurea contains a low number of genes and short non-coding sequences.</title>
        <authorList>
            <person name="Leushkin E.V."/>
            <person name="Sutormin R.A."/>
            <person name="Nabieva E.R."/>
            <person name="Penin A.A."/>
            <person name="Kondrashov A.S."/>
            <person name="Logacheva M.D."/>
        </authorList>
    </citation>
    <scope>NUCLEOTIDE SEQUENCE [LARGE SCALE GENOMIC DNA]</scope>
</reference>
<comment type="caution">
    <text evidence="2">The sequence shown here is derived from an EMBL/GenBank/DDBJ whole genome shotgun (WGS) entry which is preliminary data.</text>
</comment>
<name>S8CUE7_9LAMI</name>
<dbReference type="OrthoDB" id="9985979at2759"/>
<accession>S8CUE7</accession>
<dbReference type="Proteomes" id="UP000015453">
    <property type="component" value="Unassembled WGS sequence"/>
</dbReference>
<dbReference type="AlphaFoldDB" id="S8CUE7"/>
<keyword evidence="1" id="KW-0732">Signal</keyword>
<feature type="non-terminal residue" evidence="2">
    <location>
        <position position="321"/>
    </location>
</feature>
<organism evidence="2 3">
    <name type="scientific">Genlisea aurea</name>
    <dbReference type="NCBI Taxonomy" id="192259"/>
    <lineage>
        <taxon>Eukaryota</taxon>
        <taxon>Viridiplantae</taxon>
        <taxon>Streptophyta</taxon>
        <taxon>Embryophyta</taxon>
        <taxon>Tracheophyta</taxon>
        <taxon>Spermatophyta</taxon>
        <taxon>Magnoliopsida</taxon>
        <taxon>eudicotyledons</taxon>
        <taxon>Gunneridae</taxon>
        <taxon>Pentapetalae</taxon>
        <taxon>asterids</taxon>
        <taxon>lamiids</taxon>
        <taxon>Lamiales</taxon>
        <taxon>Lentibulariaceae</taxon>
        <taxon>Genlisea</taxon>
    </lineage>
</organism>
<evidence type="ECO:0000313" key="3">
    <source>
        <dbReference type="Proteomes" id="UP000015453"/>
    </source>
</evidence>
<dbReference type="InterPro" id="IPR007877">
    <property type="entry name" value="DUF707"/>
</dbReference>
<feature type="non-terminal residue" evidence="2">
    <location>
        <position position="1"/>
    </location>
</feature>
<dbReference type="PANTHER" id="PTHR31210:SF11">
    <property type="entry name" value="KETOGLUTARATE REDUCTASE TRANS-SPLICING-LIKE PROTEIN, PUTATIVE (DUF707)-RELATED"/>
    <property type="match status" value="1"/>
</dbReference>
<gene>
    <name evidence="2" type="ORF">M569_06262</name>
</gene>
<sequence>WCHCSAVLTSFAVLGLGVQPMIELEMNGQPRSSDEEEEDAAFELSTIMGIKQNQTAGEDLHLDGCNDKCRPAGSEALPRGIVSTKSNLEMQPLWDSVNQKQKQKRGLLAMTVGIKQKTLVDKIVNKFLNDGFVAMLFHYDGFSPEWEDLEWNDRVIHVSAMKQTKWWFAKRFLHPDIVGEYDYVFLWDEDLGVDHFNPAKYLTIVKEEGLEISQPALDPKSNIHHLITARRSGSRLHRRYYRRGKCEANNTSPPCLGWVEMMAPVFSRSAWRCVWYMIQNDLIHAWGLDFQLGYCAQGDRMQKVGIVDDEYVAHLGIPILG</sequence>
<keyword evidence="3" id="KW-1185">Reference proteome</keyword>